<proteinExistence type="predicted"/>
<gene>
    <name evidence="1" type="ORF">JY651_43160</name>
</gene>
<dbReference type="RefSeq" id="WP_206723457.1">
    <property type="nucleotide sequence ID" value="NZ_CP071090.1"/>
</dbReference>
<sequence length="299" mass="33295">METFRPLLPVGYAAGAEAYRRAAEGLTADDLTQHYTRGLRFFHEELVPKVKARLSALSGGVWRLDDYVAFAAGSDCDFMSHLVEAVAAREPVRLYPGDWHGFTVGCTQQEGIRWDAETPGALACLCIPSVRNGHVTEEMLAFLGASSQCLLNLNLYPTLSGAERTEVAGQLLPLLPKSVLSISFSRGFGLTASQLGVALVHKDHPYRKRFETQWNWHTYFFNALAAKAFLAVDMERMQAVDDERRAWVGTWLAEHELPVVDTGSYYVKSFRVQGELPEYLAPLKRGDVVRLCFKPPQVG</sequence>
<keyword evidence="2" id="KW-1185">Reference proteome</keyword>
<accession>A0ABX7NWN3</accession>
<dbReference type="Proteomes" id="UP000662747">
    <property type="component" value="Chromosome"/>
</dbReference>
<dbReference type="EMBL" id="CP071090">
    <property type="protein sequence ID" value="QSQ21880.1"/>
    <property type="molecule type" value="Genomic_DNA"/>
</dbReference>
<protein>
    <submittedName>
        <fullName evidence="1">Uncharacterized protein</fullName>
    </submittedName>
</protein>
<organism evidence="1 2">
    <name type="scientific">Pyxidicoccus parkwayensis</name>
    <dbReference type="NCBI Taxonomy" id="2813578"/>
    <lineage>
        <taxon>Bacteria</taxon>
        <taxon>Pseudomonadati</taxon>
        <taxon>Myxococcota</taxon>
        <taxon>Myxococcia</taxon>
        <taxon>Myxococcales</taxon>
        <taxon>Cystobacterineae</taxon>
        <taxon>Myxococcaceae</taxon>
        <taxon>Pyxidicoccus</taxon>
    </lineage>
</organism>
<name>A0ABX7NWN3_9BACT</name>
<evidence type="ECO:0000313" key="2">
    <source>
        <dbReference type="Proteomes" id="UP000662747"/>
    </source>
</evidence>
<dbReference type="InterPro" id="IPR015424">
    <property type="entry name" value="PyrdxlP-dep_Trfase"/>
</dbReference>
<evidence type="ECO:0000313" key="1">
    <source>
        <dbReference type="EMBL" id="QSQ21880.1"/>
    </source>
</evidence>
<dbReference type="SUPFAM" id="SSF53383">
    <property type="entry name" value="PLP-dependent transferases"/>
    <property type="match status" value="1"/>
</dbReference>
<reference evidence="1 2" key="1">
    <citation type="submission" date="2021-02" db="EMBL/GenBank/DDBJ databases">
        <title>De Novo genome assembly of isolated myxobacteria.</title>
        <authorList>
            <person name="Stevens D.C."/>
        </authorList>
    </citation>
    <scope>NUCLEOTIDE SEQUENCE [LARGE SCALE GENOMIC DNA]</scope>
    <source>
        <strain evidence="2">SCPEA02</strain>
    </source>
</reference>